<evidence type="ECO:0000256" key="4">
    <source>
        <dbReference type="ARBA" id="ARBA00022723"/>
    </source>
</evidence>
<dbReference type="GO" id="GO:0046103">
    <property type="term" value="P:inosine biosynthetic process"/>
    <property type="evidence" value="ECO:0007669"/>
    <property type="project" value="TreeGrafter"/>
</dbReference>
<protein>
    <submittedName>
        <fullName evidence="11">Adenosine/AMP deaminase</fullName>
    </submittedName>
</protein>
<dbReference type="eggNOG" id="KOG1097">
    <property type="taxonomic scope" value="Eukaryota"/>
</dbReference>
<dbReference type="GO" id="GO:0006154">
    <property type="term" value="P:adenosine catabolic process"/>
    <property type="evidence" value="ECO:0007669"/>
    <property type="project" value="TreeGrafter"/>
</dbReference>
<keyword evidence="4" id="KW-0479">Metal-binding</keyword>
<sequence length="381" mass="45100">MQIQKLYFTQRSVFQEQKLKVKHYLKQQKYLIYLYKNILSMIGITKALTQDFVRKAPKIELHAHLNGCVRRQTLFEIAQRKQINVDLSIFDLRNIKGAFSIFSLIHQVLRDLQDIRRVSREVLEDFRDQNVAYLELRTTPKSCELGTYTKEQYLNTVIDEIQKFQQQYGDKMQARLLVSIDRGRPLEDAQSTLNHILKLKNNNIIVGLDFSGNPSKSTFKEYEQLLEQARKEGFKITIHVAELEGEEYLQESFDIVNFKPDRLGHFNFYNQDLYSKVRQLNIPIEMCPTSNFYTVNMKSLSEHHFKEFFYQGHTINLNTDDTCVFDTDITQEHFKMIQAFNLSEDEFKSLLVRSSNMIFDQAYKPLLQQRINEYFSTSKNE</sequence>
<evidence type="ECO:0000259" key="10">
    <source>
        <dbReference type="Pfam" id="PF00962"/>
    </source>
</evidence>
<dbReference type="AlphaFoldDB" id="I7M003"/>
<dbReference type="SUPFAM" id="SSF51556">
    <property type="entry name" value="Metallo-dependent hydrolases"/>
    <property type="match status" value="1"/>
</dbReference>
<reference evidence="12" key="1">
    <citation type="journal article" date="2006" name="PLoS Biol.">
        <title>Macronuclear genome sequence of the ciliate Tetrahymena thermophila, a model eukaryote.</title>
        <authorList>
            <person name="Eisen J.A."/>
            <person name="Coyne R.S."/>
            <person name="Wu M."/>
            <person name="Wu D."/>
            <person name="Thiagarajan M."/>
            <person name="Wortman J.R."/>
            <person name="Badger J.H."/>
            <person name="Ren Q."/>
            <person name="Amedeo P."/>
            <person name="Jones K.M."/>
            <person name="Tallon L.J."/>
            <person name="Delcher A.L."/>
            <person name="Salzberg S.L."/>
            <person name="Silva J.C."/>
            <person name="Haas B.J."/>
            <person name="Majoros W.H."/>
            <person name="Farzad M."/>
            <person name="Carlton J.M."/>
            <person name="Smith R.K. Jr."/>
            <person name="Garg J."/>
            <person name="Pearlman R.E."/>
            <person name="Karrer K.M."/>
            <person name="Sun L."/>
            <person name="Manning G."/>
            <person name="Elde N.C."/>
            <person name="Turkewitz A.P."/>
            <person name="Asai D.J."/>
            <person name="Wilkes D.E."/>
            <person name="Wang Y."/>
            <person name="Cai H."/>
            <person name="Collins K."/>
            <person name="Stewart B.A."/>
            <person name="Lee S.R."/>
            <person name="Wilamowska K."/>
            <person name="Weinberg Z."/>
            <person name="Ruzzo W.L."/>
            <person name="Wloga D."/>
            <person name="Gaertig J."/>
            <person name="Frankel J."/>
            <person name="Tsao C.-C."/>
            <person name="Gorovsky M.A."/>
            <person name="Keeling P.J."/>
            <person name="Waller R.F."/>
            <person name="Patron N.J."/>
            <person name="Cherry J.M."/>
            <person name="Stover N.A."/>
            <person name="Krieger C.J."/>
            <person name="del Toro C."/>
            <person name="Ryder H.F."/>
            <person name="Williamson S.C."/>
            <person name="Barbeau R.A."/>
            <person name="Hamilton E.P."/>
            <person name="Orias E."/>
        </authorList>
    </citation>
    <scope>NUCLEOTIDE SEQUENCE [LARGE SCALE GENOMIC DNA]</scope>
    <source>
        <strain evidence="12">SB210</strain>
    </source>
</reference>
<dbReference type="UniPathway" id="UPA00606"/>
<evidence type="ECO:0000313" key="11">
    <source>
        <dbReference type="EMBL" id="EAR85237.2"/>
    </source>
</evidence>
<keyword evidence="5" id="KW-0660">Purine salvage</keyword>
<proteinExistence type="inferred from homology"/>
<dbReference type="PANTHER" id="PTHR11409">
    <property type="entry name" value="ADENOSINE DEAMINASE"/>
    <property type="match status" value="1"/>
</dbReference>
<dbReference type="Gene3D" id="3.20.20.140">
    <property type="entry name" value="Metal-dependent hydrolases"/>
    <property type="match status" value="1"/>
</dbReference>
<accession>I7M003</accession>
<evidence type="ECO:0000256" key="1">
    <source>
        <dbReference type="ARBA" id="ARBA00001947"/>
    </source>
</evidence>
<comment type="pathway">
    <text evidence="2">Purine metabolism; purine nucleoside salvage.</text>
</comment>
<dbReference type="EMBL" id="GG662587">
    <property type="protein sequence ID" value="EAR85237.2"/>
    <property type="molecule type" value="Genomic_DNA"/>
</dbReference>
<dbReference type="GO" id="GO:0004000">
    <property type="term" value="F:adenosine deaminase activity"/>
    <property type="evidence" value="ECO:0007669"/>
    <property type="project" value="TreeGrafter"/>
</dbReference>
<dbReference type="KEGG" id="tet:TTHERM_00486880"/>
<comment type="similarity">
    <text evidence="3">Belongs to the metallo-dependent hydrolases superfamily. Adenosine and AMP deaminases family.</text>
</comment>
<evidence type="ECO:0000256" key="5">
    <source>
        <dbReference type="ARBA" id="ARBA00022726"/>
    </source>
</evidence>
<dbReference type="Pfam" id="PF00962">
    <property type="entry name" value="A_deaminase"/>
    <property type="match status" value="1"/>
</dbReference>
<dbReference type="InterPro" id="IPR032466">
    <property type="entry name" value="Metal_Hydrolase"/>
</dbReference>
<dbReference type="GeneID" id="7831777"/>
<dbReference type="CDD" id="cd00443">
    <property type="entry name" value="ADA_AMPD"/>
    <property type="match status" value="1"/>
</dbReference>
<organism evidence="11 12">
    <name type="scientific">Tetrahymena thermophila (strain SB210)</name>
    <dbReference type="NCBI Taxonomy" id="312017"/>
    <lineage>
        <taxon>Eukaryota</taxon>
        <taxon>Sar</taxon>
        <taxon>Alveolata</taxon>
        <taxon>Ciliophora</taxon>
        <taxon>Intramacronucleata</taxon>
        <taxon>Oligohymenophorea</taxon>
        <taxon>Hymenostomatida</taxon>
        <taxon>Tetrahymenina</taxon>
        <taxon>Tetrahymenidae</taxon>
        <taxon>Tetrahymena</taxon>
    </lineage>
</organism>
<dbReference type="GO" id="GO:0009117">
    <property type="term" value="P:nucleotide metabolic process"/>
    <property type="evidence" value="ECO:0007669"/>
    <property type="project" value="UniProtKB-KW"/>
</dbReference>
<keyword evidence="7" id="KW-0862">Zinc</keyword>
<gene>
    <name evidence="11" type="ORF">TTHERM_00486880</name>
</gene>
<comment type="catalytic activity">
    <reaction evidence="9">
        <text>N(6)-methyl-AMP + H2O + H(+) = IMP + methylamine</text>
        <dbReference type="Rhea" id="RHEA:16001"/>
        <dbReference type="ChEBI" id="CHEBI:15377"/>
        <dbReference type="ChEBI" id="CHEBI:15378"/>
        <dbReference type="ChEBI" id="CHEBI:58053"/>
        <dbReference type="ChEBI" id="CHEBI:59338"/>
        <dbReference type="ChEBI" id="CHEBI:144842"/>
    </reaction>
    <physiologicalReaction direction="left-to-right" evidence="9">
        <dbReference type="Rhea" id="RHEA:16002"/>
    </physiologicalReaction>
</comment>
<dbReference type="PANTHER" id="PTHR11409:SF42">
    <property type="entry name" value="ADENOSINE DEAMINASE-LIKE PROTEIN"/>
    <property type="match status" value="1"/>
</dbReference>
<dbReference type="InParanoid" id="I7M003"/>
<dbReference type="GO" id="GO:0006166">
    <property type="term" value="P:purine ribonucleoside salvage"/>
    <property type="evidence" value="ECO:0007669"/>
    <property type="project" value="UniProtKB-KW"/>
</dbReference>
<keyword evidence="6" id="KW-0378">Hydrolase</keyword>
<feature type="domain" description="Adenosine deaminase" evidence="10">
    <location>
        <begin position="57"/>
        <end position="359"/>
    </location>
</feature>
<dbReference type="InterPro" id="IPR001365">
    <property type="entry name" value="A_deaminase_dom"/>
</dbReference>
<dbReference type="RefSeq" id="XP_001032900.2">
    <property type="nucleotide sequence ID" value="XM_001032900.3"/>
</dbReference>
<evidence type="ECO:0000256" key="9">
    <source>
        <dbReference type="ARBA" id="ARBA00048787"/>
    </source>
</evidence>
<evidence type="ECO:0000256" key="3">
    <source>
        <dbReference type="ARBA" id="ARBA00006676"/>
    </source>
</evidence>
<comment type="cofactor">
    <cofactor evidence="1">
        <name>Zn(2+)</name>
        <dbReference type="ChEBI" id="CHEBI:29105"/>
    </cofactor>
</comment>
<dbReference type="Proteomes" id="UP000009168">
    <property type="component" value="Unassembled WGS sequence"/>
</dbReference>
<dbReference type="GO" id="GO:0046872">
    <property type="term" value="F:metal ion binding"/>
    <property type="evidence" value="ECO:0007669"/>
    <property type="project" value="UniProtKB-KW"/>
</dbReference>
<evidence type="ECO:0000256" key="7">
    <source>
        <dbReference type="ARBA" id="ARBA00022833"/>
    </source>
</evidence>
<keyword evidence="12" id="KW-1185">Reference proteome</keyword>
<dbReference type="OrthoDB" id="272271at2759"/>
<evidence type="ECO:0000313" key="12">
    <source>
        <dbReference type="Proteomes" id="UP000009168"/>
    </source>
</evidence>
<name>I7M003_TETTS</name>
<evidence type="ECO:0000256" key="8">
    <source>
        <dbReference type="ARBA" id="ARBA00023080"/>
    </source>
</evidence>
<evidence type="ECO:0000256" key="6">
    <source>
        <dbReference type="ARBA" id="ARBA00022801"/>
    </source>
</evidence>
<keyword evidence="8" id="KW-0546">Nucleotide metabolism</keyword>
<evidence type="ECO:0000256" key="2">
    <source>
        <dbReference type="ARBA" id="ARBA00005058"/>
    </source>
</evidence>
<dbReference type="STRING" id="312017.I7M003"/>
<dbReference type="InterPro" id="IPR006330">
    <property type="entry name" value="Ado/ade_deaminase"/>
</dbReference>